<dbReference type="EMBL" id="CM004393">
    <property type="protein sequence ID" value="OAY46409.1"/>
    <property type="molecule type" value="Genomic_DNA"/>
</dbReference>
<protein>
    <submittedName>
        <fullName evidence="1">Uncharacterized protein</fullName>
    </submittedName>
</protein>
<name>A0A2C9VLF5_MANES</name>
<evidence type="ECO:0000313" key="1">
    <source>
        <dbReference type="EMBL" id="OAY46409.1"/>
    </source>
</evidence>
<dbReference type="AlphaFoldDB" id="A0A2C9VLF5"/>
<reference evidence="1" key="1">
    <citation type="submission" date="2016-02" db="EMBL/GenBank/DDBJ databases">
        <title>WGS assembly of Manihot esculenta.</title>
        <authorList>
            <person name="Bredeson J.V."/>
            <person name="Prochnik S.E."/>
            <person name="Lyons J.B."/>
            <person name="Schmutz J."/>
            <person name="Grimwood J."/>
            <person name="Vrebalov J."/>
            <person name="Bart R.S."/>
            <person name="Amuge T."/>
            <person name="Ferguson M.E."/>
            <person name="Green R."/>
            <person name="Putnam N."/>
            <person name="Stites J."/>
            <person name="Rounsley S."/>
            <person name="Rokhsar D.S."/>
        </authorList>
    </citation>
    <scope>NUCLEOTIDE SEQUENCE [LARGE SCALE GENOMIC DNA]</scope>
    <source>
        <tissue evidence="1">Leaf</tissue>
    </source>
</reference>
<organism evidence="1">
    <name type="scientific">Manihot esculenta</name>
    <name type="common">Cassava</name>
    <name type="synonym">Jatropha manihot</name>
    <dbReference type="NCBI Taxonomy" id="3983"/>
    <lineage>
        <taxon>Eukaryota</taxon>
        <taxon>Viridiplantae</taxon>
        <taxon>Streptophyta</taxon>
        <taxon>Embryophyta</taxon>
        <taxon>Tracheophyta</taxon>
        <taxon>Spermatophyta</taxon>
        <taxon>Magnoliopsida</taxon>
        <taxon>eudicotyledons</taxon>
        <taxon>Gunneridae</taxon>
        <taxon>Pentapetalae</taxon>
        <taxon>rosids</taxon>
        <taxon>fabids</taxon>
        <taxon>Malpighiales</taxon>
        <taxon>Euphorbiaceae</taxon>
        <taxon>Crotonoideae</taxon>
        <taxon>Manihoteae</taxon>
        <taxon>Manihot</taxon>
    </lineage>
</organism>
<gene>
    <name evidence="1" type="ORF">MANES_07G141500</name>
</gene>
<sequence length="33" mass="3754">MGLYLPRIPRCLHQTILCTEAKVTYLKGATKFS</sequence>
<proteinExistence type="predicted"/>
<accession>A0A2C9VLF5</accession>